<name>A0ABY4F5P5_9BACT</name>
<dbReference type="SUPFAM" id="SSF49464">
    <property type="entry name" value="Carboxypeptidase regulatory domain-like"/>
    <property type="match status" value="1"/>
</dbReference>
<dbReference type="Proteomes" id="UP000831785">
    <property type="component" value="Chromosome"/>
</dbReference>
<reference evidence="1 2" key="1">
    <citation type="submission" date="2022-04" db="EMBL/GenBank/DDBJ databases">
        <title>Hymenobacter sp. isolated from the air.</title>
        <authorList>
            <person name="Won M."/>
            <person name="Lee C.-M."/>
            <person name="Woen H.-Y."/>
            <person name="Kwon S.-W."/>
        </authorList>
    </citation>
    <scope>NUCLEOTIDE SEQUENCE [LARGE SCALE GENOMIC DNA]</scope>
    <source>
        <strain evidence="2">5116 S-27</strain>
    </source>
</reference>
<organism evidence="1 2">
    <name type="scientific">Hymenobacter cellulosivorans</name>
    <dbReference type="NCBI Taxonomy" id="2932249"/>
    <lineage>
        <taxon>Bacteria</taxon>
        <taxon>Pseudomonadati</taxon>
        <taxon>Bacteroidota</taxon>
        <taxon>Cytophagia</taxon>
        <taxon>Cytophagales</taxon>
        <taxon>Hymenobacteraceae</taxon>
        <taxon>Hymenobacter</taxon>
    </lineage>
</organism>
<protein>
    <submittedName>
        <fullName evidence="1">Carboxypeptidase-like regulatory domain-containing protein</fullName>
    </submittedName>
</protein>
<dbReference type="Pfam" id="PF13715">
    <property type="entry name" value="CarbopepD_reg_2"/>
    <property type="match status" value="1"/>
</dbReference>
<accession>A0ABY4F5P5</accession>
<evidence type="ECO:0000313" key="1">
    <source>
        <dbReference type="EMBL" id="UOQ51998.1"/>
    </source>
</evidence>
<keyword evidence="2" id="KW-1185">Reference proteome</keyword>
<evidence type="ECO:0000313" key="2">
    <source>
        <dbReference type="Proteomes" id="UP000831785"/>
    </source>
</evidence>
<sequence>MKGLFAWLLSWAFSFLSIPATLGQTLLAQGQVLEARTLTSVPFATISLVGTSLGTTADGQGKFELPLPSPLAPEAQLLISCLGYEPQRLAATAFSAGPQLVRLAVTTQTLQEVTIRPRLETTTTVGTRRSAKELTTDAYNAHNLISTAPAHEIAARLTMPQACTLQYFNFGVAFNTFRTIPVRLNLYRTRAGQPTPALPTYSVPVAVAQKRGWIQVDLRELNVELAAGEELVASLQWIRHDTVAVHRNSFVVASTPGRAQQYLTRNTAQEPWQQLQGTAPAFYLTAATSWQPAGARPRRQR</sequence>
<proteinExistence type="predicted"/>
<dbReference type="EMBL" id="CP095049">
    <property type="protein sequence ID" value="UOQ51998.1"/>
    <property type="molecule type" value="Genomic_DNA"/>
</dbReference>
<dbReference type="RefSeq" id="WP_244715570.1">
    <property type="nucleotide sequence ID" value="NZ_CP095049.1"/>
</dbReference>
<gene>
    <name evidence="1" type="ORF">MUN80_19820</name>
</gene>
<dbReference type="InterPro" id="IPR008969">
    <property type="entry name" value="CarboxyPept-like_regulatory"/>
</dbReference>